<dbReference type="EMBL" id="JACHNG010000004">
    <property type="protein sequence ID" value="MBB4789374.1"/>
    <property type="molecule type" value="Genomic_DNA"/>
</dbReference>
<evidence type="ECO:0000313" key="2">
    <source>
        <dbReference type="EMBL" id="MBB4789374.1"/>
    </source>
</evidence>
<evidence type="ECO:0000256" key="1">
    <source>
        <dbReference type="SAM" id="MobiDB-lite"/>
    </source>
</evidence>
<protein>
    <submittedName>
        <fullName evidence="2">Uncharacterized protein</fullName>
    </submittedName>
</protein>
<reference evidence="2 3" key="1">
    <citation type="submission" date="2020-08" db="EMBL/GenBank/DDBJ databases">
        <title>Sequencing the genomes of 1000 actinobacteria strains.</title>
        <authorList>
            <person name="Klenk H.-P."/>
        </authorList>
    </citation>
    <scope>NUCLEOTIDE SEQUENCE [LARGE SCALE GENOMIC DNA]</scope>
    <source>
        <strain evidence="2 3">DSM 41530</strain>
    </source>
</reference>
<dbReference type="Proteomes" id="UP000530530">
    <property type="component" value="Unassembled WGS sequence"/>
</dbReference>
<evidence type="ECO:0000313" key="3">
    <source>
        <dbReference type="Proteomes" id="UP000530530"/>
    </source>
</evidence>
<feature type="compositionally biased region" description="Low complexity" evidence="1">
    <location>
        <begin position="12"/>
        <end position="29"/>
    </location>
</feature>
<proteinExistence type="predicted"/>
<accession>A0ABR6M436</accession>
<feature type="region of interest" description="Disordered" evidence="1">
    <location>
        <begin position="1"/>
        <end position="29"/>
    </location>
</feature>
<comment type="caution">
    <text evidence="2">The sequence shown here is derived from an EMBL/GenBank/DDBJ whole genome shotgun (WGS) entry which is preliminary data.</text>
</comment>
<sequence length="29" mass="2830">MTGTVRQPLCTAAPSHASAAVSAHGTPPL</sequence>
<gene>
    <name evidence="2" type="ORF">BJY27_010424</name>
</gene>
<keyword evidence="3" id="KW-1185">Reference proteome</keyword>
<name>A0ABR6M436_9ACTN</name>
<organism evidence="2 3">
    <name type="scientific">Streptomyces rapamycinicus</name>
    <dbReference type="NCBI Taxonomy" id="1226757"/>
    <lineage>
        <taxon>Bacteria</taxon>
        <taxon>Bacillati</taxon>
        <taxon>Actinomycetota</taxon>
        <taxon>Actinomycetes</taxon>
        <taxon>Kitasatosporales</taxon>
        <taxon>Streptomycetaceae</taxon>
        <taxon>Streptomyces</taxon>
        <taxon>Streptomyces violaceusniger group</taxon>
    </lineage>
</organism>